<feature type="compositionally biased region" description="Polar residues" evidence="1">
    <location>
        <begin position="28"/>
        <end position="42"/>
    </location>
</feature>
<accession>A0A9Q3F5U2</accession>
<gene>
    <name evidence="2" type="ORF">O181_071787</name>
</gene>
<keyword evidence="3" id="KW-1185">Reference proteome</keyword>
<sequence>MGFKHHKQNQLNPPSQDYPVPSLPCKQTPWQATPRLSGTQWSEDLFRCPSQPSEPHEDAFTCEPEPDVAPTQSTEEPFSKSPLHVFYPSQLYLTPPLPISSLSGYTRLHNHHQQYAHLIPLPWRSRQLPPLIPTMRLGRNLCTCN</sequence>
<dbReference type="AlphaFoldDB" id="A0A9Q3F5U2"/>
<comment type="caution">
    <text evidence="2">The sequence shown here is derived from an EMBL/GenBank/DDBJ whole genome shotgun (WGS) entry which is preliminary data.</text>
</comment>
<reference evidence="2" key="1">
    <citation type="submission" date="2021-03" db="EMBL/GenBank/DDBJ databases">
        <title>Draft genome sequence of rust myrtle Austropuccinia psidii MF-1, a brazilian biotype.</title>
        <authorList>
            <person name="Quecine M.C."/>
            <person name="Pachon D.M.R."/>
            <person name="Bonatelli M.L."/>
            <person name="Correr F.H."/>
            <person name="Franceschini L.M."/>
            <person name="Leite T.F."/>
            <person name="Margarido G.R.A."/>
            <person name="Almeida C.A."/>
            <person name="Ferrarezi J.A."/>
            <person name="Labate C.A."/>
        </authorList>
    </citation>
    <scope>NUCLEOTIDE SEQUENCE</scope>
    <source>
        <strain evidence="2">MF-1</strain>
    </source>
</reference>
<name>A0A9Q3F5U2_9BASI</name>
<dbReference type="Proteomes" id="UP000765509">
    <property type="component" value="Unassembled WGS sequence"/>
</dbReference>
<evidence type="ECO:0000313" key="3">
    <source>
        <dbReference type="Proteomes" id="UP000765509"/>
    </source>
</evidence>
<feature type="region of interest" description="Disordered" evidence="1">
    <location>
        <begin position="1"/>
        <end position="80"/>
    </location>
</feature>
<dbReference type="EMBL" id="AVOT02037388">
    <property type="protein sequence ID" value="MBW0532072.1"/>
    <property type="molecule type" value="Genomic_DNA"/>
</dbReference>
<organism evidence="2 3">
    <name type="scientific">Austropuccinia psidii MF-1</name>
    <dbReference type="NCBI Taxonomy" id="1389203"/>
    <lineage>
        <taxon>Eukaryota</taxon>
        <taxon>Fungi</taxon>
        <taxon>Dikarya</taxon>
        <taxon>Basidiomycota</taxon>
        <taxon>Pucciniomycotina</taxon>
        <taxon>Pucciniomycetes</taxon>
        <taxon>Pucciniales</taxon>
        <taxon>Sphaerophragmiaceae</taxon>
        <taxon>Austropuccinia</taxon>
    </lineage>
</organism>
<protein>
    <submittedName>
        <fullName evidence="2">Uncharacterized protein</fullName>
    </submittedName>
</protein>
<evidence type="ECO:0000256" key="1">
    <source>
        <dbReference type="SAM" id="MobiDB-lite"/>
    </source>
</evidence>
<evidence type="ECO:0000313" key="2">
    <source>
        <dbReference type="EMBL" id="MBW0532072.1"/>
    </source>
</evidence>
<proteinExistence type="predicted"/>